<dbReference type="RefSeq" id="WP_379808446.1">
    <property type="nucleotide sequence ID" value="NZ_JBHUOL010000021.1"/>
</dbReference>
<evidence type="ECO:0000313" key="2">
    <source>
        <dbReference type="EMBL" id="MFD2909689.1"/>
    </source>
</evidence>
<evidence type="ECO:0000256" key="1">
    <source>
        <dbReference type="SAM" id="Phobius"/>
    </source>
</evidence>
<reference evidence="3" key="1">
    <citation type="journal article" date="2019" name="Int. J. Syst. Evol. Microbiol.">
        <title>The Global Catalogue of Microorganisms (GCM) 10K type strain sequencing project: providing services to taxonomists for standard genome sequencing and annotation.</title>
        <authorList>
            <consortium name="The Broad Institute Genomics Platform"/>
            <consortium name="The Broad Institute Genome Sequencing Center for Infectious Disease"/>
            <person name="Wu L."/>
            <person name="Ma J."/>
        </authorList>
    </citation>
    <scope>NUCLEOTIDE SEQUENCE [LARGE SCALE GENOMIC DNA]</scope>
    <source>
        <strain evidence="3">KCTC 52644</strain>
    </source>
</reference>
<feature type="transmembrane region" description="Helical" evidence="1">
    <location>
        <begin position="106"/>
        <end position="127"/>
    </location>
</feature>
<sequence length="132" mass="15289">MAPHRSIFIFISFIIFVICCKSLFNRLTILKLGTKTTAKLVGLDQTTFGVEKEVMYRPVIEFYDNGILIEQTLNQSMPSYINGKQIYITFLKTDDKYQIINHETKAYFHITIALTFICAFIIIYLFVNHSSS</sequence>
<feature type="transmembrane region" description="Helical" evidence="1">
    <location>
        <begin position="6"/>
        <end position="24"/>
    </location>
</feature>
<name>A0ABW5Z9Z5_9FLAO</name>
<evidence type="ECO:0008006" key="4">
    <source>
        <dbReference type="Google" id="ProtNLM"/>
    </source>
</evidence>
<keyword evidence="1" id="KW-0812">Transmembrane</keyword>
<evidence type="ECO:0000313" key="3">
    <source>
        <dbReference type="Proteomes" id="UP001597549"/>
    </source>
</evidence>
<keyword evidence="1" id="KW-1133">Transmembrane helix</keyword>
<proteinExistence type="predicted"/>
<gene>
    <name evidence="2" type="ORF">ACFSX9_13205</name>
</gene>
<comment type="caution">
    <text evidence="2">The sequence shown here is derived from an EMBL/GenBank/DDBJ whole genome shotgun (WGS) entry which is preliminary data.</text>
</comment>
<keyword evidence="1" id="KW-0472">Membrane</keyword>
<organism evidence="2 3">
    <name type="scientific">Flavobacterium ardleyense</name>
    <dbReference type="NCBI Taxonomy" id="2038737"/>
    <lineage>
        <taxon>Bacteria</taxon>
        <taxon>Pseudomonadati</taxon>
        <taxon>Bacteroidota</taxon>
        <taxon>Flavobacteriia</taxon>
        <taxon>Flavobacteriales</taxon>
        <taxon>Flavobacteriaceae</taxon>
        <taxon>Flavobacterium</taxon>
    </lineage>
</organism>
<protein>
    <recommendedName>
        <fullName evidence="4">DUF3592 domain containing protein</fullName>
    </recommendedName>
</protein>
<dbReference type="Proteomes" id="UP001597549">
    <property type="component" value="Unassembled WGS sequence"/>
</dbReference>
<dbReference type="EMBL" id="JBHUOL010000021">
    <property type="protein sequence ID" value="MFD2909689.1"/>
    <property type="molecule type" value="Genomic_DNA"/>
</dbReference>
<accession>A0ABW5Z9Z5</accession>
<keyword evidence="3" id="KW-1185">Reference proteome</keyword>